<keyword evidence="9 16" id="KW-0133">Cell shape</keyword>
<dbReference type="SUPFAM" id="SSF56601">
    <property type="entry name" value="beta-lactamase/transpeptidase-like"/>
    <property type="match status" value="1"/>
</dbReference>
<dbReference type="InterPro" id="IPR037532">
    <property type="entry name" value="FtsI_transpept"/>
</dbReference>
<accession>A0A1H9GHB9</accession>
<dbReference type="HAMAP" id="MF_02080">
    <property type="entry name" value="FtsI_transpept"/>
    <property type="match status" value="1"/>
</dbReference>
<dbReference type="EMBL" id="FOFO01000037">
    <property type="protein sequence ID" value="SEQ49423.1"/>
    <property type="molecule type" value="Genomic_DNA"/>
</dbReference>
<dbReference type="InterPro" id="IPR036138">
    <property type="entry name" value="PBP_dimer_sf"/>
</dbReference>
<dbReference type="GO" id="GO:0009002">
    <property type="term" value="F:serine-type D-Ala-D-Ala carboxypeptidase activity"/>
    <property type="evidence" value="ECO:0007669"/>
    <property type="project" value="UniProtKB-UniRule"/>
</dbReference>
<evidence type="ECO:0000259" key="17">
    <source>
        <dbReference type="Pfam" id="PF00905"/>
    </source>
</evidence>
<dbReference type="Pfam" id="PF03717">
    <property type="entry name" value="PBP_dimer"/>
    <property type="match status" value="1"/>
</dbReference>
<dbReference type="GO" id="GO:0005886">
    <property type="term" value="C:plasma membrane"/>
    <property type="evidence" value="ECO:0007669"/>
    <property type="project" value="UniProtKB-UniRule"/>
</dbReference>
<keyword evidence="14 16" id="KW-0131">Cell cycle</keyword>
<dbReference type="RefSeq" id="WP_090209434.1">
    <property type="nucleotide sequence ID" value="NZ_FOFO01000037.1"/>
</dbReference>
<evidence type="ECO:0000256" key="9">
    <source>
        <dbReference type="ARBA" id="ARBA00022960"/>
    </source>
</evidence>
<dbReference type="Pfam" id="PF00905">
    <property type="entry name" value="Transpeptidase"/>
    <property type="match status" value="1"/>
</dbReference>
<keyword evidence="20" id="KW-1185">Reference proteome</keyword>
<dbReference type="InterPro" id="IPR005311">
    <property type="entry name" value="PBP_dimer"/>
</dbReference>
<dbReference type="PANTHER" id="PTHR30627">
    <property type="entry name" value="PEPTIDOGLYCAN D,D-TRANSPEPTIDASE"/>
    <property type="match status" value="1"/>
</dbReference>
<keyword evidence="8 16" id="KW-0378">Hydrolase</keyword>
<dbReference type="InterPro" id="IPR001460">
    <property type="entry name" value="PCN-bd_Tpept"/>
</dbReference>
<keyword evidence="4 16" id="KW-0132">Cell division</keyword>
<evidence type="ECO:0000256" key="12">
    <source>
        <dbReference type="ARBA" id="ARBA00023136"/>
    </source>
</evidence>
<evidence type="ECO:0000256" key="7">
    <source>
        <dbReference type="ARBA" id="ARBA00022692"/>
    </source>
</evidence>
<dbReference type="STRING" id="867345.SAMN05421693_1374"/>
<evidence type="ECO:0000313" key="19">
    <source>
        <dbReference type="EMBL" id="SEQ49423.1"/>
    </source>
</evidence>
<evidence type="ECO:0000259" key="18">
    <source>
        <dbReference type="Pfam" id="PF03717"/>
    </source>
</evidence>
<keyword evidence="11 16" id="KW-1133">Transmembrane helix</keyword>
<keyword evidence="3 16" id="KW-0997">Cell inner membrane</keyword>
<evidence type="ECO:0000256" key="13">
    <source>
        <dbReference type="ARBA" id="ARBA00023210"/>
    </source>
</evidence>
<evidence type="ECO:0000256" key="16">
    <source>
        <dbReference type="HAMAP-Rule" id="MF_02080"/>
    </source>
</evidence>
<evidence type="ECO:0000256" key="15">
    <source>
        <dbReference type="ARBA" id="ARBA00023316"/>
    </source>
</evidence>
<dbReference type="GO" id="GO:0008360">
    <property type="term" value="P:regulation of cell shape"/>
    <property type="evidence" value="ECO:0007669"/>
    <property type="project" value="UniProtKB-KW"/>
</dbReference>
<evidence type="ECO:0000256" key="2">
    <source>
        <dbReference type="ARBA" id="ARBA00022475"/>
    </source>
</evidence>
<comment type="function">
    <text evidence="16">Catalyzes cross-linking of the peptidoglycan cell wall at the division septum.</text>
</comment>
<evidence type="ECO:0000256" key="1">
    <source>
        <dbReference type="ARBA" id="ARBA00004370"/>
    </source>
</evidence>
<keyword evidence="10 16" id="KW-0573">Peptidoglycan synthesis</keyword>
<dbReference type="GO" id="GO:0071555">
    <property type="term" value="P:cell wall organization"/>
    <property type="evidence" value="ECO:0007669"/>
    <property type="project" value="UniProtKB-KW"/>
</dbReference>
<evidence type="ECO:0000256" key="14">
    <source>
        <dbReference type="ARBA" id="ARBA00023306"/>
    </source>
</evidence>
<dbReference type="Gene3D" id="3.30.450.330">
    <property type="match status" value="1"/>
</dbReference>
<dbReference type="AlphaFoldDB" id="A0A1H9GHB9"/>
<dbReference type="SUPFAM" id="SSF56519">
    <property type="entry name" value="Penicillin binding protein dimerisation domain"/>
    <property type="match status" value="1"/>
</dbReference>
<evidence type="ECO:0000256" key="5">
    <source>
        <dbReference type="ARBA" id="ARBA00022645"/>
    </source>
</evidence>
<feature type="active site" description="Acyl-ester intermediate" evidence="16">
    <location>
        <position position="287"/>
    </location>
</feature>
<keyword evidence="12 16" id="KW-0472">Membrane</keyword>
<reference evidence="19 20" key="1">
    <citation type="submission" date="2016-10" db="EMBL/GenBank/DDBJ databases">
        <authorList>
            <person name="de Groot N.N."/>
        </authorList>
    </citation>
    <scope>NUCLEOTIDE SEQUENCE [LARGE SCALE GENOMIC DNA]</scope>
    <source>
        <strain evidence="19 20">B7-7</strain>
    </source>
</reference>
<evidence type="ECO:0000256" key="11">
    <source>
        <dbReference type="ARBA" id="ARBA00022989"/>
    </source>
</evidence>
<dbReference type="GO" id="GO:0009252">
    <property type="term" value="P:peptidoglycan biosynthetic process"/>
    <property type="evidence" value="ECO:0007669"/>
    <property type="project" value="UniProtKB-UniRule"/>
</dbReference>
<comment type="pathway">
    <text evidence="16">Cell wall biogenesis; peptidoglycan biosynthesis.</text>
</comment>
<comment type="subcellular location">
    <subcellularLocation>
        <location evidence="1">Membrane</location>
    </subcellularLocation>
</comment>
<sequence length="565" mass="62174">MVSHWRRRVVLGAFALAFVAVLVRAVDLQVVQQDFLQGQGDARHLRVVSLPAHRGMIVDRHGEPMAVSTPVDSVWANPRETLSHPEQHLVALAQLLEMNPQDLHQRLLNRAEREFVYLRRHVNPDLGAQVMALRVPGVALQREYRRYYPMGEVSAHVLGFTNIDDRGQEGLELAYNDWLTGEPGAKRVLRDRLGRVIRDVENIRPARPGQDLALTIDQRLQYLAYRELKAAVQAHGARAGSAVIMDARNGDVLAMVNQPSYNPNNRGTLRGDSARNRTVTDLIEPGSTIKPFTVVAALESGQFQKESLLQTSPGRMRVGRHTVTDIRNYGLIDLTTMISKSSNVGASKLALAVEPQQLWETFYRAGFGRSTGSGFPGEAGGNLRDFLHWRDVERATMGFGYGLSITPLQLAQAYGAIANEGVMFMPRLVMSDAPREAYRVMSPHTAHSLMHMLEVAVSREGTGIRASVEGYRVAGKTGTARKLVDGHYAKGVYLALFAGMAPASDPRLVMVVIIDEPGGDQYFGGQVAAPVFGAVMRDALRLMDIPPDNLPDLQSVARENEDAAA</sequence>
<dbReference type="GO" id="GO:0043093">
    <property type="term" value="P:FtsZ-dependent cytokinesis"/>
    <property type="evidence" value="ECO:0007669"/>
    <property type="project" value="UniProtKB-UniRule"/>
</dbReference>
<dbReference type="GO" id="GO:0006508">
    <property type="term" value="P:proteolysis"/>
    <property type="evidence" value="ECO:0007669"/>
    <property type="project" value="UniProtKB-KW"/>
</dbReference>
<dbReference type="OrthoDB" id="9766847at2"/>
<keyword evidence="15 16" id="KW-0961">Cell wall biogenesis/degradation</keyword>
<dbReference type="Gene3D" id="3.40.710.10">
    <property type="entry name" value="DD-peptidase/beta-lactamase superfamily"/>
    <property type="match status" value="1"/>
</dbReference>
<dbReference type="GO" id="GO:0000917">
    <property type="term" value="P:division septum assembly"/>
    <property type="evidence" value="ECO:0007669"/>
    <property type="project" value="UniProtKB-KW"/>
</dbReference>
<proteinExistence type="inferred from homology"/>
<dbReference type="InterPro" id="IPR050515">
    <property type="entry name" value="Beta-lactam/transpept"/>
</dbReference>
<evidence type="ECO:0000256" key="10">
    <source>
        <dbReference type="ARBA" id="ARBA00022984"/>
    </source>
</evidence>
<dbReference type="Gene3D" id="3.90.1310.10">
    <property type="entry name" value="Penicillin-binding protein 2a (Domain 2)"/>
    <property type="match status" value="1"/>
</dbReference>
<dbReference type="GO" id="GO:0008658">
    <property type="term" value="F:penicillin binding"/>
    <property type="evidence" value="ECO:0007669"/>
    <property type="project" value="InterPro"/>
</dbReference>
<comment type="catalytic activity">
    <reaction evidence="16">
        <text>Preferential cleavage: (Ac)2-L-Lys-D-Ala-|-D-Ala. Also transpeptidation of peptidyl-alanyl moieties that are N-acyl substituents of D-alanine.</text>
        <dbReference type="EC" id="3.4.16.4"/>
    </reaction>
</comment>
<organism evidence="19 20">
    <name type="scientific">Ectothiorhodospira magna</name>
    <dbReference type="NCBI Taxonomy" id="867345"/>
    <lineage>
        <taxon>Bacteria</taxon>
        <taxon>Pseudomonadati</taxon>
        <taxon>Pseudomonadota</taxon>
        <taxon>Gammaproteobacteria</taxon>
        <taxon>Chromatiales</taxon>
        <taxon>Ectothiorhodospiraceae</taxon>
        <taxon>Ectothiorhodospira</taxon>
    </lineage>
</organism>
<keyword evidence="7 16" id="KW-0812">Transmembrane</keyword>
<feature type="domain" description="Penicillin-binding protein transpeptidase" evidence="17">
    <location>
        <begin position="240"/>
        <end position="536"/>
    </location>
</feature>
<dbReference type="Proteomes" id="UP000199496">
    <property type="component" value="Unassembled WGS sequence"/>
</dbReference>
<evidence type="ECO:0000256" key="4">
    <source>
        <dbReference type="ARBA" id="ARBA00022618"/>
    </source>
</evidence>
<keyword evidence="2 16" id="KW-1003">Cell membrane</keyword>
<evidence type="ECO:0000256" key="3">
    <source>
        <dbReference type="ARBA" id="ARBA00022519"/>
    </source>
</evidence>
<keyword evidence="5 16" id="KW-0121">Carboxypeptidase</keyword>
<gene>
    <name evidence="16" type="primary">ftsI</name>
    <name evidence="19" type="ORF">SAMN05421693_1374</name>
</gene>
<dbReference type="InterPro" id="IPR012338">
    <property type="entry name" value="Beta-lactam/transpept-like"/>
</dbReference>
<name>A0A1H9GHB9_9GAMM</name>
<dbReference type="UniPathway" id="UPA00219"/>
<protein>
    <recommendedName>
        <fullName evidence="16">Peptidoglycan D,D-transpeptidase FtsI</fullName>
        <ecNumber evidence="16">3.4.16.4</ecNumber>
    </recommendedName>
    <alternativeName>
        <fullName evidence="16">Penicillin-binding protein 3</fullName>
        <shortName evidence="16">PBP-3</shortName>
    </alternativeName>
</protein>
<keyword evidence="13 16" id="KW-0717">Septation</keyword>
<evidence type="ECO:0000256" key="8">
    <source>
        <dbReference type="ARBA" id="ARBA00022801"/>
    </source>
</evidence>
<dbReference type="PANTHER" id="PTHR30627:SF1">
    <property type="entry name" value="PEPTIDOGLYCAN D,D-TRANSPEPTIDASE FTSI"/>
    <property type="match status" value="1"/>
</dbReference>
<dbReference type="EC" id="3.4.16.4" evidence="16"/>
<keyword evidence="6 16" id="KW-0645">Protease</keyword>
<evidence type="ECO:0000313" key="20">
    <source>
        <dbReference type="Proteomes" id="UP000199496"/>
    </source>
</evidence>
<evidence type="ECO:0000256" key="6">
    <source>
        <dbReference type="ARBA" id="ARBA00022670"/>
    </source>
</evidence>
<feature type="domain" description="Penicillin-binding protein dimerisation" evidence="18">
    <location>
        <begin position="50"/>
        <end position="199"/>
    </location>
</feature>
<dbReference type="GO" id="GO:0008955">
    <property type="term" value="F:peptidoglycan glycosyltransferase activity"/>
    <property type="evidence" value="ECO:0007669"/>
    <property type="project" value="InterPro"/>
</dbReference>
<comment type="similarity">
    <text evidence="16">Belongs to the transpeptidase family. FtsI subfamily.</text>
</comment>